<keyword evidence="6 8" id="KW-0234">DNA repair</keyword>
<comment type="catalytic activity">
    <reaction evidence="1 8">
        <text>a 4-O-methyl-thymidine in DNA + L-cysteinyl-[protein] = a thymidine in DNA + S-methyl-L-cysteinyl-[protein]</text>
        <dbReference type="Rhea" id="RHEA:53428"/>
        <dbReference type="Rhea" id="RHEA-COMP:10131"/>
        <dbReference type="Rhea" id="RHEA-COMP:10132"/>
        <dbReference type="Rhea" id="RHEA-COMP:13555"/>
        <dbReference type="Rhea" id="RHEA-COMP:13556"/>
        <dbReference type="ChEBI" id="CHEBI:29950"/>
        <dbReference type="ChEBI" id="CHEBI:82612"/>
        <dbReference type="ChEBI" id="CHEBI:137386"/>
        <dbReference type="ChEBI" id="CHEBI:137387"/>
        <dbReference type="EC" id="2.1.1.63"/>
    </reaction>
</comment>
<comment type="function">
    <text evidence="8">Involved in the cellular defense against the biological effects of O6-methylguanine (O6-MeG) and O4-methylthymine (O4-MeT) in DNA. Repairs the methylated nucleobase in DNA by stoichiometrically transferring the methyl group to a cysteine residue in the enzyme. This is a suicide reaction: the enzyme is irreversibly inactivated.</text>
</comment>
<comment type="catalytic activity">
    <reaction evidence="7 8">
        <text>a 6-O-methyl-2'-deoxyguanosine in DNA + L-cysteinyl-[protein] = S-methyl-L-cysteinyl-[protein] + a 2'-deoxyguanosine in DNA</text>
        <dbReference type="Rhea" id="RHEA:24000"/>
        <dbReference type="Rhea" id="RHEA-COMP:10131"/>
        <dbReference type="Rhea" id="RHEA-COMP:10132"/>
        <dbReference type="Rhea" id="RHEA-COMP:11367"/>
        <dbReference type="Rhea" id="RHEA-COMP:11368"/>
        <dbReference type="ChEBI" id="CHEBI:29950"/>
        <dbReference type="ChEBI" id="CHEBI:82612"/>
        <dbReference type="ChEBI" id="CHEBI:85445"/>
        <dbReference type="ChEBI" id="CHEBI:85448"/>
        <dbReference type="EC" id="2.1.1.63"/>
    </reaction>
</comment>
<evidence type="ECO:0000256" key="2">
    <source>
        <dbReference type="ARBA" id="ARBA00022490"/>
    </source>
</evidence>
<feature type="domain" description="Methylated-DNA-[protein]-cysteine S-methyltransferase DNA binding" evidence="9">
    <location>
        <begin position="72"/>
        <end position="151"/>
    </location>
</feature>
<evidence type="ECO:0000313" key="12">
    <source>
        <dbReference type="Proteomes" id="UP000030700"/>
    </source>
</evidence>
<dbReference type="InterPro" id="IPR001497">
    <property type="entry name" value="MethylDNA_cys_MeTrfase_AS"/>
</dbReference>
<evidence type="ECO:0000313" key="11">
    <source>
        <dbReference type="EMBL" id="GAK52643.1"/>
    </source>
</evidence>
<evidence type="ECO:0000256" key="4">
    <source>
        <dbReference type="ARBA" id="ARBA00022679"/>
    </source>
</evidence>
<proteinExistence type="inferred from homology"/>
<dbReference type="PANTHER" id="PTHR10815:SF5">
    <property type="entry name" value="METHYLATED-DNA--PROTEIN-CYSTEINE METHYLTRANSFERASE"/>
    <property type="match status" value="1"/>
</dbReference>
<dbReference type="Proteomes" id="UP000030700">
    <property type="component" value="Unassembled WGS sequence"/>
</dbReference>
<evidence type="ECO:0000256" key="1">
    <source>
        <dbReference type="ARBA" id="ARBA00001286"/>
    </source>
</evidence>
<accession>A0A081BQH7</accession>
<dbReference type="InterPro" id="IPR023546">
    <property type="entry name" value="MGMT"/>
</dbReference>
<dbReference type="InterPro" id="IPR036631">
    <property type="entry name" value="MGMT_N_sf"/>
</dbReference>
<dbReference type="Pfam" id="PF01035">
    <property type="entry name" value="DNA_binding_1"/>
    <property type="match status" value="1"/>
</dbReference>
<comment type="similarity">
    <text evidence="8">Belongs to the MGMT family.</text>
</comment>
<dbReference type="EC" id="2.1.1.63" evidence="8"/>
<dbReference type="SUPFAM" id="SSF53155">
    <property type="entry name" value="Methylated DNA-protein cysteine methyltransferase domain"/>
    <property type="match status" value="1"/>
</dbReference>
<keyword evidence="2 8" id="KW-0963">Cytoplasm</keyword>
<dbReference type="PROSITE" id="PS00374">
    <property type="entry name" value="MGMT"/>
    <property type="match status" value="1"/>
</dbReference>
<keyword evidence="5 8" id="KW-0227">DNA damage</keyword>
<reference evidence="11" key="1">
    <citation type="journal article" date="2015" name="PeerJ">
        <title>First genomic representation of candidate bacterial phylum KSB3 points to enhanced environmental sensing as a trigger of wastewater bulking.</title>
        <authorList>
            <person name="Sekiguchi Y."/>
            <person name="Ohashi A."/>
            <person name="Parks D.H."/>
            <person name="Yamauchi T."/>
            <person name="Tyson G.W."/>
            <person name="Hugenholtz P."/>
        </authorList>
    </citation>
    <scope>NUCLEOTIDE SEQUENCE [LARGE SCALE GENOMIC DNA]</scope>
</reference>
<dbReference type="InterPro" id="IPR036388">
    <property type="entry name" value="WH-like_DNA-bd_sf"/>
</dbReference>
<dbReference type="Gene3D" id="3.30.160.70">
    <property type="entry name" value="Methylated DNA-protein cysteine methyltransferase domain"/>
    <property type="match status" value="1"/>
</dbReference>
<feature type="active site" description="Nucleophile; methyl group acceptor" evidence="8">
    <location>
        <position position="123"/>
    </location>
</feature>
<dbReference type="InterPro" id="IPR014048">
    <property type="entry name" value="MethylDNA_cys_MeTrfase_DNA-bd"/>
</dbReference>
<dbReference type="CDD" id="cd06445">
    <property type="entry name" value="ATase"/>
    <property type="match status" value="1"/>
</dbReference>
<evidence type="ECO:0000256" key="7">
    <source>
        <dbReference type="ARBA" id="ARBA00049348"/>
    </source>
</evidence>
<evidence type="ECO:0000256" key="6">
    <source>
        <dbReference type="ARBA" id="ARBA00023204"/>
    </source>
</evidence>
<sequence>MHHLTASYHSPLGWIQITGHAKGVTSVAFVETPSVVTAMPASILQEAIVQLDEYFLGTRQYFSLALAPEGTPFQQEVWQYLQQIPFGQTLTYQAIADALKMPSASRAVGQANMHNPIAIFIPCHRVIGKNGKLTGYAGGLWRKEWLLRHEHAFLF</sequence>
<dbReference type="SUPFAM" id="SSF46767">
    <property type="entry name" value="Methylated DNA-protein cysteine methyltransferase, C-terminal domain"/>
    <property type="match status" value="1"/>
</dbReference>
<keyword evidence="12" id="KW-1185">Reference proteome</keyword>
<keyword evidence="3 8" id="KW-0489">Methyltransferase</keyword>
<keyword evidence="4 8" id="KW-0808">Transferase</keyword>
<dbReference type="HOGENOM" id="CLU_000445_52_2_0"/>
<dbReference type="Gene3D" id="1.10.10.10">
    <property type="entry name" value="Winged helix-like DNA-binding domain superfamily/Winged helix DNA-binding domain"/>
    <property type="match status" value="1"/>
</dbReference>
<comment type="miscellaneous">
    <text evidence="8">This enzyme catalyzes only one turnover and therefore is not strictly catalytic. According to one definition, an enzyme is a biocatalyst that acts repeatedly and over many reaction cycles.</text>
</comment>
<dbReference type="PANTHER" id="PTHR10815">
    <property type="entry name" value="METHYLATED-DNA--PROTEIN-CYSTEINE METHYLTRANSFERASE"/>
    <property type="match status" value="1"/>
</dbReference>
<dbReference type="Pfam" id="PF02870">
    <property type="entry name" value="Methyltransf_1N"/>
    <property type="match status" value="1"/>
</dbReference>
<comment type="subcellular location">
    <subcellularLocation>
        <location evidence="8">Cytoplasm</location>
    </subcellularLocation>
</comment>
<dbReference type="FunFam" id="1.10.10.10:FF:000337">
    <property type="entry name" value="Methylated-DNA--protein-cysteine methyltransferase"/>
    <property type="match status" value="1"/>
</dbReference>
<dbReference type="STRING" id="1499966.U14_03895"/>
<evidence type="ECO:0000256" key="3">
    <source>
        <dbReference type="ARBA" id="ARBA00022603"/>
    </source>
</evidence>
<dbReference type="EMBL" id="DF820458">
    <property type="protein sequence ID" value="GAK52643.1"/>
    <property type="molecule type" value="Genomic_DNA"/>
</dbReference>
<dbReference type="GO" id="GO:0032259">
    <property type="term" value="P:methylation"/>
    <property type="evidence" value="ECO:0007669"/>
    <property type="project" value="UniProtKB-KW"/>
</dbReference>
<dbReference type="InterPro" id="IPR036217">
    <property type="entry name" value="MethylDNA_cys_MeTrfase_DNAb"/>
</dbReference>
<dbReference type="GO" id="GO:0005737">
    <property type="term" value="C:cytoplasm"/>
    <property type="evidence" value="ECO:0007669"/>
    <property type="project" value="UniProtKB-SubCell"/>
</dbReference>
<evidence type="ECO:0000256" key="5">
    <source>
        <dbReference type="ARBA" id="ARBA00022763"/>
    </source>
</evidence>
<protein>
    <recommendedName>
        <fullName evidence="8">Methylated-DNA--protein-cysteine methyltransferase</fullName>
        <ecNumber evidence="8">2.1.1.63</ecNumber>
    </recommendedName>
    <alternativeName>
        <fullName evidence="8">6-O-methylguanine-DNA methyltransferase</fullName>
        <shortName evidence="8">MGMT</shortName>
    </alternativeName>
    <alternativeName>
        <fullName evidence="8">O-6-methylguanine-DNA-alkyltransferase</fullName>
    </alternativeName>
</protein>
<evidence type="ECO:0000259" key="9">
    <source>
        <dbReference type="Pfam" id="PF01035"/>
    </source>
</evidence>
<gene>
    <name evidence="11" type="ORF">U14_03895</name>
</gene>
<dbReference type="AlphaFoldDB" id="A0A081BQH7"/>
<dbReference type="GO" id="GO:0006307">
    <property type="term" value="P:DNA alkylation repair"/>
    <property type="evidence" value="ECO:0007669"/>
    <property type="project" value="UniProtKB-UniRule"/>
</dbReference>
<name>A0A081BQH7_9BACT</name>
<dbReference type="HAMAP" id="MF_00772">
    <property type="entry name" value="OGT"/>
    <property type="match status" value="1"/>
</dbReference>
<evidence type="ECO:0000256" key="8">
    <source>
        <dbReference type="HAMAP-Rule" id="MF_00772"/>
    </source>
</evidence>
<organism evidence="11">
    <name type="scientific">Candidatus Moduliflexus flocculans</name>
    <dbReference type="NCBI Taxonomy" id="1499966"/>
    <lineage>
        <taxon>Bacteria</taxon>
        <taxon>Candidatus Moduliflexota</taxon>
        <taxon>Candidatus Moduliflexia</taxon>
        <taxon>Candidatus Moduliflexales</taxon>
        <taxon>Candidatus Moduliflexaceae</taxon>
    </lineage>
</organism>
<dbReference type="NCBIfam" id="TIGR00589">
    <property type="entry name" value="ogt"/>
    <property type="match status" value="1"/>
</dbReference>
<dbReference type="InterPro" id="IPR008332">
    <property type="entry name" value="MethylG_MeTrfase_N"/>
</dbReference>
<feature type="domain" description="Methylguanine DNA methyltransferase ribonuclease-like" evidence="10">
    <location>
        <begin position="6"/>
        <end position="67"/>
    </location>
</feature>
<dbReference type="GO" id="GO:0003908">
    <property type="term" value="F:methylated-DNA-[protein]-cysteine S-methyltransferase activity"/>
    <property type="evidence" value="ECO:0007669"/>
    <property type="project" value="UniProtKB-UniRule"/>
</dbReference>
<evidence type="ECO:0000259" key="10">
    <source>
        <dbReference type="Pfam" id="PF02870"/>
    </source>
</evidence>